<protein>
    <submittedName>
        <fullName evidence="6">MULE domain-containing protein</fullName>
    </submittedName>
</protein>
<proteinExistence type="predicted"/>
<dbReference type="GO" id="GO:0008270">
    <property type="term" value="F:zinc ion binding"/>
    <property type="evidence" value="ECO:0007669"/>
    <property type="project" value="UniProtKB-KW"/>
</dbReference>
<keyword evidence="3" id="KW-0862">Zinc</keyword>
<evidence type="ECO:0000256" key="1">
    <source>
        <dbReference type="ARBA" id="ARBA00022723"/>
    </source>
</evidence>
<evidence type="ECO:0000256" key="3">
    <source>
        <dbReference type="ARBA" id="ARBA00022833"/>
    </source>
</evidence>
<keyword evidence="2" id="KW-0863">Zinc-finger</keyword>
<dbReference type="PANTHER" id="PTHR47160">
    <property type="entry name" value="PUTATIVE-RELATED"/>
    <property type="match status" value="1"/>
</dbReference>
<evidence type="ECO:0000259" key="4">
    <source>
        <dbReference type="Pfam" id="PF04500"/>
    </source>
</evidence>
<dbReference type="AlphaFoldDB" id="A0A8S9ZVW2"/>
<gene>
    <name evidence="6" type="ORF">Mgra_00002754</name>
</gene>
<evidence type="ECO:0000313" key="7">
    <source>
        <dbReference type="Proteomes" id="UP000605970"/>
    </source>
</evidence>
<organism evidence="6 7">
    <name type="scientific">Meloidogyne graminicola</name>
    <dbReference type="NCBI Taxonomy" id="189291"/>
    <lineage>
        <taxon>Eukaryota</taxon>
        <taxon>Metazoa</taxon>
        <taxon>Ecdysozoa</taxon>
        <taxon>Nematoda</taxon>
        <taxon>Chromadorea</taxon>
        <taxon>Rhabditida</taxon>
        <taxon>Tylenchina</taxon>
        <taxon>Tylenchomorpha</taxon>
        <taxon>Tylenchoidea</taxon>
        <taxon>Meloidogynidae</taxon>
        <taxon>Meloidogyninae</taxon>
        <taxon>Meloidogyne</taxon>
    </lineage>
</organism>
<evidence type="ECO:0000256" key="2">
    <source>
        <dbReference type="ARBA" id="ARBA00022771"/>
    </source>
</evidence>
<feature type="domain" description="FLYWCH-type" evidence="4">
    <location>
        <begin position="4"/>
        <end position="63"/>
    </location>
</feature>
<dbReference type="OrthoDB" id="5844348at2759"/>
<dbReference type="Proteomes" id="UP000605970">
    <property type="component" value="Unassembled WGS sequence"/>
</dbReference>
<dbReference type="InterPro" id="IPR018289">
    <property type="entry name" value="MULE_transposase_dom"/>
</dbReference>
<evidence type="ECO:0000313" key="6">
    <source>
        <dbReference type="EMBL" id="KAF7637780.1"/>
    </source>
</evidence>
<dbReference type="Pfam" id="PF10551">
    <property type="entry name" value="MULE"/>
    <property type="match status" value="1"/>
</dbReference>
<dbReference type="Pfam" id="PF04500">
    <property type="entry name" value="FLYWCH"/>
    <property type="match status" value="1"/>
</dbReference>
<reference evidence="6" key="1">
    <citation type="journal article" date="2020" name="Ecol. Evol.">
        <title>Genome structure and content of the rice root-knot nematode (Meloidogyne graminicola).</title>
        <authorList>
            <person name="Phan N.T."/>
            <person name="Danchin E.G.J."/>
            <person name="Klopp C."/>
            <person name="Perfus-Barbeoch L."/>
            <person name="Kozlowski D.K."/>
            <person name="Koutsovoulos G.D."/>
            <person name="Lopez-Roques C."/>
            <person name="Bouchez O."/>
            <person name="Zahm M."/>
            <person name="Besnard G."/>
            <person name="Bellafiore S."/>
        </authorList>
    </citation>
    <scope>NUCLEOTIDE SEQUENCE</scope>
    <source>
        <strain evidence="6">VN-18</strain>
    </source>
</reference>
<dbReference type="Gene3D" id="2.20.25.240">
    <property type="match status" value="1"/>
</dbReference>
<dbReference type="InterPro" id="IPR007588">
    <property type="entry name" value="Znf_FLYWCH"/>
</dbReference>
<sequence>MASFVKSKKGAEKLVFEGFIYVKCRSVESTRYWRCEFWRSGKCTGFAITDSNNNVKVTKQHNHGPSPTRIELARIKDRINIAATNSTLSARALVNRQLAGISDKAKTELPKLKNLEKTVGRKRFANGQHVPVPHTLSEICIPEQLQKTKTVLQENFLLADTGPEDNERIIMFASRTDLARLATCDVWVCDGTFWSAPALFYQIWIVHGRFRQSAVLPFVYCLLPSKKKECYKKALNLLLSKIDEINARARPKMINIDFEKGEEQAFRELIPSAMLHGCYFHYKQAIWRKIQALGWQAKYQDEAEEGFRNQLKMFAALTFVDEAHVRDWFRQLAHIFLDVYGNADADSPFVAFIVYMERTWIGSELIPARFPISMWNNRNITLDQMPRTTNDAESWHNVFSSIFHRHSPNPYNLLRALLDEQVRVDARAVRILSGEVIPQFSRPEYARANARLLNILKSEALDPIEYLTACSHYIRF</sequence>
<keyword evidence="1" id="KW-0479">Metal-binding</keyword>
<evidence type="ECO:0000259" key="5">
    <source>
        <dbReference type="Pfam" id="PF10551"/>
    </source>
</evidence>
<dbReference type="PANTHER" id="PTHR47160:SF10">
    <property type="entry name" value="MULE TRANSPOSASE DOMAIN-CONTAINING PROTEIN"/>
    <property type="match status" value="1"/>
</dbReference>
<dbReference type="EMBL" id="JABEBT010000017">
    <property type="protein sequence ID" value="KAF7637780.1"/>
    <property type="molecule type" value="Genomic_DNA"/>
</dbReference>
<keyword evidence="7" id="KW-1185">Reference proteome</keyword>
<comment type="caution">
    <text evidence="6">The sequence shown here is derived from an EMBL/GenBank/DDBJ whole genome shotgun (WGS) entry which is preliminary data.</text>
</comment>
<feature type="domain" description="MULE transposase" evidence="5">
    <location>
        <begin position="186"/>
        <end position="283"/>
    </location>
</feature>
<accession>A0A8S9ZVW2</accession>
<name>A0A8S9ZVW2_9BILA</name>